<evidence type="ECO:0000313" key="2">
    <source>
        <dbReference type="Proteomes" id="UP000198724"/>
    </source>
</evidence>
<name>A0A1I2VYR5_9BACT</name>
<organism evidence="1 2">
    <name type="scientific">Pontibacter chinhatensis</name>
    <dbReference type="NCBI Taxonomy" id="1436961"/>
    <lineage>
        <taxon>Bacteria</taxon>
        <taxon>Pseudomonadati</taxon>
        <taxon>Bacteroidota</taxon>
        <taxon>Cytophagia</taxon>
        <taxon>Cytophagales</taxon>
        <taxon>Hymenobacteraceae</taxon>
        <taxon>Pontibacter</taxon>
    </lineage>
</organism>
<gene>
    <name evidence="1" type="ORF">SAMN05421739_104378</name>
</gene>
<accession>A0A1I2VYR5</accession>
<dbReference type="STRING" id="1436961.SAMN05421739_104378"/>
<dbReference type="AlphaFoldDB" id="A0A1I2VYR5"/>
<keyword evidence="2" id="KW-1185">Reference proteome</keyword>
<sequence length="76" mass="8365">MGLGTKYKPTAPFGSGYKAKINLPHLKLITGTLQWHVMIYQHNGYAPSEPALAESSKHSNTTFENAPRSFTSNCII</sequence>
<reference evidence="2" key="1">
    <citation type="submission" date="2016-10" db="EMBL/GenBank/DDBJ databases">
        <authorList>
            <person name="Varghese N."/>
            <person name="Submissions S."/>
        </authorList>
    </citation>
    <scope>NUCLEOTIDE SEQUENCE [LARGE SCALE GENOMIC DNA]</scope>
    <source>
        <strain evidence="2">LP51</strain>
    </source>
</reference>
<dbReference type="Proteomes" id="UP000198724">
    <property type="component" value="Unassembled WGS sequence"/>
</dbReference>
<dbReference type="EMBL" id="FOOT01000004">
    <property type="protein sequence ID" value="SFG92936.1"/>
    <property type="molecule type" value="Genomic_DNA"/>
</dbReference>
<protein>
    <submittedName>
        <fullName evidence="1">Uncharacterized protein</fullName>
    </submittedName>
</protein>
<proteinExistence type="predicted"/>
<evidence type="ECO:0000313" key="1">
    <source>
        <dbReference type="EMBL" id="SFG92936.1"/>
    </source>
</evidence>